<name>A0A1R0Y5B9_9BACL</name>
<evidence type="ECO:0000313" key="1">
    <source>
        <dbReference type="EMBL" id="OMD42479.1"/>
    </source>
</evidence>
<gene>
    <name evidence="1" type="ORF">BSK52_06615</name>
</gene>
<dbReference type="EMBL" id="MPTC01000004">
    <property type="protein sequence ID" value="OMD42479.1"/>
    <property type="molecule type" value="Genomic_DNA"/>
</dbReference>
<evidence type="ECO:0000313" key="2">
    <source>
        <dbReference type="Proteomes" id="UP000187439"/>
    </source>
</evidence>
<comment type="caution">
    <text evidence="1">The sequence shown here is derived from an EMBL/GenBank/DDBJ whole genome shotgun (WGS) entry which is preliminary data.</text>
</comment>
<organism evidence="1 2">
    <name type="scientific">Paenibacillus odorifer</name>
    <dbReference type="NCBI Taxonomy" id="189426"/>
    <lineage>
        <taxon>Bacteria</taxon>
        <taxon>Bacillati</taxon>
        <taxon>Bacillota</taxon>
        <taxon>Bacilli</taxon>
        <taxon>Bacillales</taxon>
        <taxon>Paenibacillaceae</taxon>
        <taxon>Paenibacillus</taxon>
    </lineage>
</organism>
<dbReference type="RefSeq" id="WP_076117912.1">
    <property type="nucleotide sequence ID" value="NZ_MPTC01000004.1"/>
</dbReference>
<sequence>MNTENTENTEREAIKQLLDEELQSIHFEGHERVLKMTHPPTFGARLLAFWNKEIEIPVKPIGAIGAIILVVTLTLHQPEVKHHPQQGVQQQKNRELIEAGGNTYWKDIYEQAVKKHAN</sequence>
<dbReference type="Proteomes" id="UP000187439">
    <property type="component" value="Unassembled WGS sequence"/>
</dbReference>
<accession>A0A1R0Y5B9</accession>
<dbReference type="AlphaFoldDB" id="A0A1R0Y5B9"/>
<protein>
    <submittedName>
        <fullName evidence="1">Uncharacterized protein</fullName>
    </submittedName>
</protein>
<dbReference type="OrthoDB" id="2665022at2"/>
<proteinExistence type="predicted"/>
<reference evidence="1 2" key="1">
    <citation type="submission" date="2016-10" db="EMBL/GenBank/DDBJ databases">
        <title>Paenibacillus species isolates.</title>
        <authorList>
            <person name="Beno S.M."/>
        </authorList>
    </citation>
    <scope>NUCLEOTIDE SEQUENCE [LARGE SCALE GENOMIC DNA]</scope>
    <source>
        <strain evidence="1 2">FSL H7-0710</strain>
    </source>
</reference>